<evidence type="ECO:0000313" key="2">
    <source>
        <dbReference type="Proteomes" id="UP000800041"/>
    </source>
</evidence>
<name>A0A6G1GIH4_9PEZI</name>
<dbReference type="Proteomes" id="UP000800041">
    <property type="component" value="Unassembled WGS sequence"/>
</dbReference>
<dbReference type="AlphaFoldDB" id="A0A6G1GIH4"/>
<evidence type="ECO:0000313" key="1">
    <source>
        <dbReference type="EMBL" id="KAF1980753.1"/>
    </source>
</evidence>
<sequence length="220" mass="23690">MFDFGAVVVGPMFALGAFKMGRMFAFGAVVVGPMLEVRELVAGGFDGVAMVRPCCLPLATAVGKGGKTGSVESALMHSYHSRRSRLFAASRSALFPGKRLGSFEVLYSSVRDSAVMVKKYPPLVSWENRYSYKREDDGEEAICAPASEEIDSAIGRIYSVDVARIGLVDDCALSGEAALWGGEEGRHSKDLSDPLACQIFAGAVFAAVFAYRDNRLEFSF</sequence>
<dbReference type="EMBL" id="ML977223">
    <property type="protein sequence ID" value="KAF1980753.1"/>
    <property type="molecule type" value="Genomic_DNA"/>
</dbReference>
<proteinExistence type="predicted"/>
<keyword evidence="2" id="KW-1185">Reference proteome</keyword>
<gene>
    <name evidence="1" type="ORF">K402DRAFT_408963</name>
</gene>
<accession>A0A6G1GIH4</accession>
<reference evidence="1" key="1">
    <citation type="journal article" date="2020" name="Stud. Mycol.">
        <title>101 Dothideomycetes genomes: a test case for predicting lifestyles and emergence of pathogens.</title>
        <authorList>
            <person name="Haridas S."/>
            <person name="Albert R."/>
            <person name="Binder M."/>
            <person name="Bloem J."/>
            <person name="Labutti K."/>
            <person name="Salamov A."/>
            <person name="Andreopoulos B."/>
            <person name="Baker S."/>
            <person name="Barry K."/>
            <person name="Bills G."/>
            <person name="Bluhm B."/>
            <person name="Cannon C."/>
            <person name="Castanera R."/>
            <person name="Culley D."/>
            <person name="Daum C."/>
            <person name="Ezra D."/>
            <person name="Gonzalez J."/>
            <person name="Henrissat B."/>
            <person name="Kuo A."/>
            <person name="Liang C."/>
            <person name="Lipzen A."/>
            <person name="Lutzoni F."/>
            <person name="Magnuson J."/>
            <person name="Mondo S."/>
            <person name="Nolan M."/>
            <person name="Ohm R."/>
            <person name="Pangilinan J."/>
            <person name="Park H.-J."/>
            <person name="Ramirez L."/>
            <person name="Alfaro M."/>
            <person name="Sun H."/>
            <person name="Tritt A."/>
            <person name="Yoshinaga Y."/>
            <person name="Zwiers L.-H."/>
            <person name="Turgeon B."/>
            <person name="Goodwin S."/>
            <person name="Spatafora J."/>
            <person name="Crous P."/>
            <person name="Grigoriev I."/>
        </authorList>
    </citation>
    <scope>NUCLEOTIDE SEQUENCE</scope>
    <source>
        <strain evidence="1">CBS 113979</strain>
    </source>
</reference>
<organism evidence="1 2">
    <name type="scientific">Aulographum hederae CBS 113979</name>
    <dbReference type="NCBI Taxonomy" id="1176131"/>
    <lineage>
        <taxon>Eukaryota</taxon>
        <taxon>Fungi</taxon>
        <taxon>Dikarya</taxon>
        <taxon>Ascomycota</taxon>
        <taxon>Pezizomycotina</taxon>
        <taxon>Dothideomycetes</taxon>
        <taxon>Pleosporomycetidae</taxon>
        <taxon>Aulographales</taxon>
        <taxon>Aulographaceae</taxon>
    </lineage>
</organism>
<protein>
    <submittedName>
        <fullName evidence="1">Uncharacterized protein</fullName>
    </submittedName>
</protein>